<evidence type="ECO:0000256" key="2">
    <source>
        <dbReference type="SAM" id="Phobius"/>
    </source>
</evidence>
<keyword evidence="2" id="KW-0472">Membrane</keyword>
<reference evidence="4" key="1">
    <citation type="submission" date="2021-01" db="UniProtKB">
        <authorList>
            <consortium name="EnsemblMetazoa"/>
        </authorList>
    </citation>
    <scope>IDENTIFICATION</scope>
</reference>
<evidence type="ECO:0000259" key="3">
    <source>
        <dbReference type="Pfam" id="PF01607"/>
    </source>
</evidence>
<name>A0A7M5XHV5_9CNID</name>
<dbReference type="InterPro" id="IPR002557">
    <property type="entry name" value="Chitin-bd_dom"/>
</dbReference>
<dbReference type="EnsemblMetazoa" id="CLYHEMT022160.1">
    <property type="protein sequence ID" value="CLYHEMP022160.1"/>
    <property type="gene ID" value="CLYHEMG022160"/>
</dbReference>
<keyword evidence="2" id="KW-1133">Transmembrane helix</keyword>
<dbReference type="Pfam" id="PF01607">
    <property type="entry name" value="CBM_14"/>
    <property type="match status" value="1"/>
</dbReference>
<evidence type="ECO:0000313" key="5">
    <source>
        <dbReference type="Proteomes" id="UP000594262"/>
    </source>
</evidence>
<dbReference type="SUPFAM" id="SSF57625">
    <property type="entry name" value="Invertebrate chitin-binding proteins"/>
    <property type="match status" value="2"/>
</dbReference>
<feature type="transmembrane region" description="Helical" evidence="2">
    <location>
        <begin position="33"/>
        <end position="49"/>
    </location>
</feature>
<dbReference type="GO" id="GO:0008061">
    <property type="term" value="F:chitin binding"/>
    <property type="evidence" value="ECO:0007669"/>
    <property type="project" value="InterPro"/>
</dbReference>
<sequence length="221" mass="25050">EFGLQNHLTLSTSKRRTKKKKTEPTNNNNMKSTIVYAILFCLVASTLAMKNRNKKNKKINKNQQEDDDKEFEDVLGLQDPGFHCPDSLCNGRADGNYEYAGNSSYFVQCTGGQADCQACWPLNLVFKEECNQCLYSKNDECLTTQEWEPARQFDCPDMCGKMGPSFDGNMADPVQQRHYVACWHGVTVGCIMCPSDLIYNEEHNACLYEGKYFTQPDPNSS</sequence>
<organism evidence="4 5">
    <name type="scientific">Clytia hemisphaerica</name>
    <dbReference type="NCBI Taxonomy" id="252671"/>
    <lineage>
        <taxon>Eukaryota</taxon>
        <taxon>Metazoa</taxon>
        <taxon>Cnidaria</taxon>
        <taxon>Hydrozoa</taxon>
        <taxon>Hydroidolina</taxon>
        <taxon>Leptothecata</taxon>
        <taxon>Obeliida</taxon>
        <taxon>Clytiidae</taxon>
        <taxon>Clytia</taxon>
    </lineage>
</organism>
<accession>A0A7M5XHV5</accession>
<keyword evidence="2" id="KW-0812">Transmembrane</keyword>
<feature type="domain" description="Chitin-binding type-2" evidence="3">
    <location>
        <begin position="89"/>
        <end position="141"/>
    </location>
</feature>
<proteinExistence type="predicted"/>
<evidence type="ECO:0000313" key="4">
    <source>
        <dbReference type="EnsemblMetazoa" id="CLYHEMP022160.1"/>
    </source>
</evidence>
<dbReference type="OrthoDB" id="6027792at2759"/>
<dbReference type="InterPro" id="IPR036508">
    <property type="entry name" value="Chitin-bd_dom_sf"/>
</dbReference>
<evidence type="ECO:0000256" key="1">
    <source>
        <dbReference type="SAM" id="MobiDB-lite"/>
    </source>
</evidence>
<feature type="region of interest" description="Disordered" evidence="1">
    <location>
        <begin position="1"/>
        <end position="28"/>
    </location>
</feature>
<dbReference type="AlphaFoldDB" id="A0A7M5XHV5"/>
<dbReference type="GO" id="GO:0005576">
    <property type="term" value="C:extracellular region"/>
    <property type="evidence" value="ECO:0007669"/>
    <property type="project" value="InterPro"/>
</dbReference>
<protein>
    <recommendedName>
        <fullName evidence="3">Chitin-binding type-2 domain-containing protein</fullName>
    </recommendedName>
</protein>
<dbReference type="Gene3D" id="3.20.20.80">
    <property type="entry name" value="Glycosidases"/>
    <property type="match status" value="1"/>
</dbReference>
<dbReference type="Proteomes" id="UP000594262">
    <property type="component" value="Unplaced"/>
</dbReference>
<keyword evidence="5" id="KW-1185">Reference proteome</keyword>